<dbReference type="AlphaFoldDB" id="A0A074LK88"/>
<keyword evidence="3" id="KW-1003">Cell membrane</keyword>
<evidence type="ECO:0000256" key="2">
    <source>
        <dbReference type="ARBA" id="ARBA00007430"/>
    </source>
</evidence>
<dbReference type="PANTHER" id="PTHR30250">
    <property type="entry name" value="PST FAMILY PREDICTED COLANIC ACID TRANSPORTER"/>
    <property type="match status" value="1"/>
</dbReference>
<feature type="transmembrane region" description="Helical" evidence="7">
    <location>
        <begin position="146"/>
        <end position="165"/>
    </location>
</feature>
<dbReference type="Pfam" id="PF13440">
    <property type="entry name" value="Polysacc_synt_3"/>
    <property type="match status" value="1"/>
</dbReference>
<proteinExistence type="inferred from homology"/>
<dbReference type="InterPro" id="IPR016181">
    <property type="entry name" value="Acyl_CoA_acyltransferase"/>
</dbReference>
<evidence type="ECO:0000313" key="9">
    <source>
        <dbReference type="Proteomes" id="UP000027931"/>
    </source>
</evidence>
<keyword evidence="5 7" id="KW-1133">Transmembrane helix</keyword>
<evidence type="ECO:0000256" key="3">
    <source>
        <dbReference type="ARBA" id="ARBA00022475"/>
    </source>
</evidence>
<organism evidence="8 9">
    <name type="scientific">Tumebacillus flagellatus</name>
    <dbReference type="NCBI Taxonomy" id="1157490"/>
    <lineage>
        <taxon>Bacteria</taxon>
        <taxon>Bacillati</taxon>
        <taxon>Bacillota</taxon>
        <taxon>Bacilli</taxon>
        <taxon>Bacillales</taxon>
        <taxon>Alicyclobacillaceae</taxon>
        <taxon>Tumebacillus</taxon>
    </lineage>
</organism>
<comment type="subcellular location">
    <subcellularLocation>
        <location evidence="1">Cell membrane</location>
        <topology evidence="1">Multi-pass membrane protein</topology>
    </subcellularLocation>
</comment>
<evidence type="ECO:0000256" key="5">
    <source>
        <dbReference type="ARBA" id="ARBA00022989"/>
    </source>
</evidence>
<feature type="transmembrane region" description="Helical" evidence="7">
    <location>
        <begin position="105"/>
        <end position="125"/>
    </location>
</feature>
<dbReference type="SUPFAM" id="SSF55729">
    <property type="entry name" value="Acyl-CoA N-acyltransferases (Nat)"/>
    <property type="match status" value="1"/>
</dbReference>
<dbReference type="EMBL" id="JMIR01000050">
    <property type="protein sequence ID" value="KEO81010.1"/>
    <property type="molecule type" value="Genomic_DNA"/>
</dbReference>
<evidence type="ECO:0000256" key="6">
    <source>
        <dbReference type="ARBA" id="ARBA00023136"/>
    </source>
</evidence>
<dbReference type="STRING" id="1157490.EL26_22995"/>
<dbReference type="Proteomes" id="UP000027931">
    <property type="component" value="Unassembled WGS sequence"/>
</dbReference>
<evidence type="ECO:0000256" key="7">
    <source>
        <dbReference type="SAM" id="Phobius"/>
    </source>
</evidence>
<sequence>MGAAIVQVGLGGMTGPMGLLVGDAASRMLGSGTLMKRAWRESGDSIKRASWKGMWKQALRYRRFPLLSTWPTLLNGVLLQIPFLLLTASFGAHVVGLYSLAQRVLGMPVGLIGGAVSQVYMAEAARLAQQEPEKVPPLFWKTVKHLALIGLPILVLMAVIAPWGFGFVFGSDWGESGEYVRMMSLMFYLQFLSIPIGNNLVVFERQDLHLLREVVRIVMTAAVVGIAVFEELRPLTTVALLSASGMAGYLLHAFLSWWAMKRGIAAMIAGDVQAERDVIQEPLFLPGWLEFNRIKWNVSPLHVHFETKQDELPRLDAVLYLNREGRIVRPPLNPYLALHFQSTNTSHAFRITSQWNKVVPAFVEKMRTLGLGTPLFMTPDVEDVRPWQWAGFQTSVRYTYHLDLPYDLQKADTGVRNRIKKAARLGYFCKRTTSTAEVWECLKATEERQGFEHQLTVDDLEMARRCMGDDHLLGYVCCSPEGVPVSSAYVLHAPGGVAIGWLAGAKKEHLNAGAVQLLDLFIFEDLERCGAAGVDLVGANIPSVAQAKSYWGGKLVPYFVIEQPGGRAFLQGVRNWLRWMNGKSR</sequence>
<name>A0A074LK88_9BACL</name>
<dbReference type="Gene3D" id="3.40.630.30">
    <property type="match status" value="1"/>
</dbReference>
<dbReference type="eggNOG" id="COG2244">
    <property type="taxonomic scope" value="Bacteria"/>
</dbReference>
<reference evidence="8 9" key="1">
    <citation type="journal article" date="2013" name="Int. J. Syst. Evol. Microbiol.">
        <title>Tumebacillus flagellatus sp. nov., an alpha-amylase/pullulanase-producing bacterium isolated from cassava wastewater.</title>
        <authorList>
            <person name="Wang Q."/>
            <person name="Xie N."/>
            <person name="Qin Y."/>
            <person name="Shen N."/>
            <person name="Zhu J."/>
            <person name="Mi H."/>
            <person name="Huang R."/>
        </authorList>
    </citation>
    <scope>NUCLEOTIDE SEQUENCE [LARGE SCALE GENOMIC DNA]</scope>
    <source>
        <strain evidence="8 9">GST4</strain>
    </source>
</reference>
<comment type="caution">
    <text evidence="8">The sequence shown here is derived from an EMBL/GenBank/DDBJ whole genome shotgun (WGS) entry which is preliminary data.</text>
</comment>
<feature type="transmembrane region" description="Helical" evidence="7">
    <location>
        <begin position="185"/>
        <end position="203"/>
    </location>
</feature>
<accession>A0A074LK88</accession>
<dbReference type="GO" id="GO:0005886">
    <property type="term" value="C:plasma membrane"/>
    <property type="evidence" value="ECO:0007669"/>
    <property type="project" value="UniProtKB-SubCell"/>
</dbReference>
<evidence type="ECO:0000313" key="8">
    <source>
        <dbReference type="EMBL" id="KEO81010.1"/>
    </source>
</evidence>
<comment type="similarity">
    <text evidence="2">Belongs to the polysaccharide synthase family.</text>
</comment>
<dbReference type="PANTHER" id="PTHR30250:SF10">
    <property type="entry name" value="LIPOPOLYSACCHARIDE BIOSYNTHESIS PROTEIN WZXC"/>
    <property type="match status" value="1"/>
</dbReference>
<dbReference type="InterPro" id="IPR050833">
    <property type="entry name" value="Poly_Biosynth_Transport"/>
</dbReference>
<feature type="transmembrane region" description="Helical" evidence="7">
    <location>
        <begin position="235"/>
        <end position="258"/>
    </location>
</feature>
<keyword evidence="4 7" id="KW-0812">Transmembrane</keyword>
<keyword evidence="9" id="KW-1185">Reference proteome</keyword>
<evidence type="ECO:0000256" key="4">
    <source>
        <dbReference type="ARBA" id="ARBA00022692"/>
    </source>
</evidence>
<evidence type="ECO:0000256" key="1">
    <source>
        <dbReference type="ARBA" id="ARBA00004651"/>
    </source>
</evidence>
<keyword evidence="6 7" id="KW-0472">Membrane</keyword>
<gene>
    <name evidence="8" type="ORF">EL26_22995</name>
</gene>
<protein>
    <submittedName>
        <fullName evidence="8">Uncharacterized protein</fullName>
    </submittedName>
</protein>
<feature type="transmembrane region" description="Helical" evidence="7">
    <location>
        <begin position="64"/>
        <end position="85"/>
    </location>
</feature>